<dbReference type="AlphaFoldDB" id="A0A6B3BH44"/>
<dbReference type="InterPro" id="IPR050641">
    <property type="entry name" value="RIFMO-like"/>
</dbReference>
<proteinExistence type="predicted"/>
<dbReference type="InterPro" id="IPR036188">
    <property type="entry name" value="FAD/NAD-bd_sf"/>
</dbReference>
<protein>
    <submittedName>
        <fullName evidence="4">2-polyprenyl-6-methoxyphenol hydroxylase</fullName>
    </submittedName>
</protein>
<gene>
    <name evidence="4" type="ORF">G3I71_04220</name>
</gene>
<dbReference type="Gene3D" id="3.50.50.60">
    <property type="entry name" value="FAD/NAD(P)-binding domain"/>
    <property type="match status" value="1"/>
</dbReference>
<sequence length="561" mass="60962">MTGQDTRTGAADSPEVLIVGAGPVGLTLAISLGQRGIRCLLVERSRSVGTLPKMDLCNPRSMEIFGRLGLAEKIRAAGWPLDARPDVYTGPSLAEPPYAVLSYPSIAETRERVATCADGTEARESYQRISQYTLEALLGQEARALPTVRVCFGHELTGFSQDADGVHAEIRSANGEKSTVIARYLVGCDGGGSLVRKTLGIEYSGRARVARNYQIFFRCPELLDKAGLEPFRHYYLAGARQGVLIAQDDLKRWSLHVHITADADVSRLDPAEEVRAALGLDLDPEVLHAGAWTPHLLVADQYRDGRVLLAGDSAHQYIPTGGFGLNTGIGDADNLAWKLTAVLRGWGGPTLLDSYHAERHPVGVRNCRAAEYAATGVETWRRLYDPVVGHDTPVGRERRRLLAAAFNTYQRRSHEQHGTELGYRYALSPVCSHETGPLPDPDSPVYQPSAAPGSRLPNAWIKPGASVHDQAGTGLTLLALDTPTLTTDRFLGAARQRGVPLDVLRLDGRGDLRQLYGASLLLLRPDLHVAWRGEDTDVSPDDVLDVCTGRRTRPDSPDTKA</sequence>
<dbReference type="EMBL" id="JAAGLU010000003">
    <property type="protein sequence ID" value="NEC85080.1"/>
    <property type="molecule type" value="Genomic_DNA"/>
</dbReference>
<dbReference type="Pfam" id="PF21274">
    <property type="entry name" value="Rng_hyd_C"/>
    <property type="match status" value="1"/>
</dbReference>
<keyword evidence="1" id="KW-0285">Flavoprotein</keyword>
<dbReference type="Gene3D" id="3.30.9.10">
    <property type="entry name" value="D-Amino Acid Oxidase, subunit A, domain 2"/>
    <property type="match status" value="1"/>
</dbReference>
<keyword evidence="2" id="KW-0274">FAD</keyword>
<dbReference type="PANTHER" id="PTHR43004:SF21">
    <property type="entry name" value="FAD-BINDING DOMAIN-CONTAINING PROTEIN-RELATED"/>
    <property type="match status" value="1"/>
</dbReference>
<evidence type="ECO:0000259" key="3">
    <source>
        <dbReference type="Pfam" id="PF01494"/>
    </source>
</evidence>
<comment type="caution">
    <text evidence="4">The sequence shown here is derived from an EMBL/GenBank/DDBJ whole genome shotgun (WGS) entry which is preliminary data.</text>
</comment>
<dbReference type="RefSeq" id="WP_164312543.1">
    <property type="nucleotide sequence ID" value="NZ_JAAGLU010000003.1"/>
</dbReference>
<dbReference type="NCBIfam" id="NF004780">
    <property type="entry name" value="PRK06126.1"/>
    <property type="match status" value="1"/>
</dbReference>
<evidence type="ECO:0000313" key="4">
    <source>
        <dbReference type="EMBL" id="NEC85080.1"/>
    </source>
</evidence>
<accession>A0A6B3BH44</accession>
<dbReference type="Pfam" id="PF01494">
    <property type="entry name" value="FAD_binding_3"/>
    <property type="match status" value="1"/>
</dbReference>
<dbReference type="GO" id="GO:0016709">
    <property type="term" value="F:oxidoreductase activity, acting on paired donors, with incorporation or reduction of molecular oxygen, NAD(P)H as one donor, and incorporation of one atom of oxygen"/>
    <property type="evidence" value="ECO:0007669"/>
    <property type="project" value="UniProtKB-ARBA"/>
</dbReference>
<dbReference type="PANTHER" id="PTHR43004">
    <property type="entry name" value="TRK SYSTEM POTASSIUM UPTAKE PROTEIN"/>
    <property type="match status" value="1"/>
</dbReference>
<evidence type="ECO:0000256" key="1">
    <source>
        <dbReference type="ARBA" id="ARBA00022630"/>
    </source>
</evidence>
<reference evidence="4" key="1">
    <citation type="submission" date="2020-01" db="EMBL/GenBank/DDBJ databases">
        <title>Insect and environment-associated Actinomycetes.</title>
        <authorList>
            <person name="Currrie C."/>
            <person name="Chevrette M."/>
            <person name="Carlson C."/>
            <person name="Stubbendieck R."/>
            <person name="Wendt-Pienkowski E."/>
        </authorList>
    </citation>
    <scope>NUCLEOTIDE SEQUENCE</scope>
    <source>
        <strain evidence="4">SID12501</strain>
    </source>
</reference>
<dbReference type="SUPFAM" id="SSF51905">
    <property type="entry name" value="FAD/NAD(P)-binding domain"/>
    <property type="match status" value="1"/>
</dbReference>
<dbReference type="InterPro" id="IPR002938">
    <property type="entry name" value="FAD-bd"/>
</dbReference>
<dbReference type="GO" id="GO:0071949">
    <property type="term" value="F:FAD binding"/>
    <property type="evidence" value="ECO:0007669"/>
    <property type="project" value="InterPro"/>
</dbReference>
<dbReference type="Gene3D" id="3.40.30.120">
    <property type="match status" value="1"/>
</dbReference>
<dbReference type="PRINTS" id="PR00420">
    <property type="entry name" value="RNGMNOXGNASE"/>
</dbReference>
<name>A0A6B3BH44_9ACTN</name>
<feature type="domain" description="FAD-binding" evidence="3">
    <location>
        <begin position="15"/>
        <end position="368"/>
    </location>
</feature>
<evidence type="ECO:0000256" key="2">
    <source>
        <dbReference type="ARBA" id="ARBA00022827"/>
    </source>
</evidence>
<organism evidence="4">
    <name type="scientific">Streptomyces sp. SID12501</name>
    <dbReference type="NCBI Taxonomy" id="2706042"/>
    <lineage>
        <taxon>Bacteria</taxon>
        <taxon>Bacillati</taxon>
        <taxon>Actinomycetota</taxon>
        <taxon>Actinomycetes</taxon>
        <taxon>Kitasatosporales</taxon>
        <taxon>Streptomycetaceae</taxon>
        <taxon>Streptomyces</taxon>
    </lineage>
</organism>